<accession>A0A2U2N6I3</accession>
<dbReference type="EMBL" id="QFFI01000005">
    <property type="protein sequence ID" value="PWG64569.1"/>
    <property type="molecule type" value="Genomic_DNA"/>
</dbReference>
<feature type="transmembrane region" description="Helical" evidence="8">
    <location>
        <begin position="196"/>
        <end position="218"/>
    </location>
</feature>
<sequence length="247" mass="25744">MDVVITAAAIAAAFFLGGVAKGGIGFGVPLVSLPLLAVVIDVRTALALLTFPIVFSNGWQAWQGGAARAGRPRLRGLLVTMTLGCALGATAIVRLDERFFFLALGLIVLGFVVTSTLMPALRVPPRYRGPVGALAGFVAGVMGGLSTAFGPPVVMYLFALHLRHEVFVATIGAIYSYASLLLVASYVAVGILTWPLAGLSLACIPPLAAGMACGAWLTRLASQATLRRVVLIFLLLIGLNMLRRGLT</sequence>
<feature type="transmembrane region" description="Helical" evidence="8">
    <location>
        <begin position="76"/>
        <end position="93"/>
    </location>
</feature>
<keyword evidence="5 8" id="KW-0812">Transmembrane</keyword>
<keyword evidence="3" id="KW-0813">Transport</keyword>
<evidence type="ECO:0000256" key="4">
    <source>
        <dbReference type="ARBA" id="ARBA00022475"/>
    </source>
</evidence>
<feature type="transmembrane region" description="Helical" evidence="8">
    <location>
        <begin position="133"/>
        <end position="160"/>
    </location>
</feature>
<name>A0A2U2N6I3_9GAMM</name>
<evidence type="ECO:0000256" key="3">
    <source>
        <dbReference type="ARBA" id="ARBA00022448"/>
    </source>
</evidence>
<comment type="similarity">
    <text evidence="2 8">Belongs to the 4-toluene sulfonate uptake permease (TSUP) (TC 2.A.102) family.</text>
</comment>
<dbReference type="AlphaFoldDB" id="A0A2U2N6I3"/>
<organism evidence="9 10">
    <name type="scientific">Sediminicurvatus halobius</name>
    <dbReference type="NCBI Taxonomy" id="2182432"/>
    <lineage>
        <taxon>Bacteria</taxon>
        <taxon>Pseudomonadati</taxon>
        <taxon>Pseudomonadota</taxon>
        <taxon>Gammaproteobacteria</taxon>
        <taxon>Chromatiales</taxon>
        <taxon>Ectothiorhodospiraceae</taxon>
        <taxon>Sediminicurvatus</taxon>
    </lineage>
</organism>
<feature type="transmembrane region" description="Helical" evidence="8">
    <location>
        <begin position="224"/>
        <end position="242"/>
    </location>
</feature>
<dbReference type="InterPro" id="IPR052017">
    <property type="entry name" value="TSUP"/>
</dbReference>
<feature type="transmembrane region" description="Helical" evidence="8">
    <location>
        <begin position="166"/>
        <end position="189"/>
    </location>
</feature>
<keyword evidence="10" id="KW-1185">Reference proteome</keyword>
<feature type="transmembrane region" description="Helical" evidence="8">
    <location>
        <begin position="99"/>
        <end position="121"/>
    </location>
</feature>
<keyword evidence="6 8" id="KW-1133">Transmembrane helix</keyword>
<evidence type="ECO:0000313" key="9">
    <source>
        <dbReference type="EMBL" id="PWG64569.1"/>
    </source>
</evidence>
<comment type="subcellular location">
    <subcellularLocation>
        <location evidence="1 8">Cell membrane</location>
        <topology evidence="1 8">Multi-pass membrane protein</topology>
    </subcellularLocation>
</comment>
<keyword evidence="7 8" id="KW-0472">Membrane</keyword>
<evidence type="ECO:0000256" key="2">
    <source>
        <dbReference type="ARBA" id="ARBA00009142"/>
    </source>
</evidence>
<evidence type="ECO:0000256" key="6">
    <source>
        <dbReference type="ARBA" id="ARBA00022989"/>
    </source>
</evidence>
<comment type="caution">
    <text evidence="9">The sequence shown here is derived from an EMBL/GenBank/DDBJ whole genome shotgun (WGS) entry which is preliminary data.</text>
</comment>
<keyword evidence="4 8" id="KW-1003">Cell membrane</keyword>
<dbReference type="GO" id="GO:0005886">
    <property type="term" value="C:plasma membrane"/>
    <property type="evidence" value="ECO:0007669"/>
    <property type="project" value="UniProtKB-SubCell"/>
</dbReference>
<reference evidence="9 10" key="1">
    <citation type="submission" date="2018-05" db="EMBL/GenBank/DDBJ databases">
        <title>Spiribacter halobius sp. nov., a moderately halophilic bacterium isolated from marine solar saltern.</title>
        <authorList>
            <person name="Zheng W.-S."/>
            <person name="Lu D.-C."/>
            <person name="Du Z.-J."/>
        </authorList>
    </citation>
    <scope>NUCLEOTIDE SEQUENCE [LARGE SCALE GENOMIC DNA]</scope>
    <source>
        <strain evidence="9 10">E85</strain>
    </source>
</reference>
<evidence type="ECO:0000256" key="5">
    <source>
        <dbReference type="ARBA" id="ARBA00022692"/>
    </source>
</evidence>
<dbReference type="PANTHER" id="PTHR30269:SF32">
    <property type="entry name" value="MEMBRANE TRANSPORTER PROTEIN-RELATED"/>
    <property type="match status" value="1"/>
</dbReference>
<dbReference type="PANTHER" id="PTHR30269">
    <property type="entry name" value="TRANSMEMBRANE PROTEIN YFCA"/>
    <property type="match status" value="1"/>
</dbReference>
<gene>
    <name evidence="9" type="ORF">DEM34_04370</name>
</gene>
<evidence type="ECO:0000313" key="10">
    <source>
        <dbReference type="Proteomes" id="UP000245474"/>
    </source>
</evidence>
<proteinExistence type="inferred from homology"/>
<evidence type="ECO:0000256" key="7">
    <source>
        <dbReference type="ARBA" id="ARBA00023136"/>
    </source>
</evidence>
<dbReference type="RefSeq" id="WP_109676654.1">
    <property type="nucleotide sequence ID" value="NZ_CP086615.1"/>
</dbReference>
<dbReference type="OrthoDB" id="7028171at2"/>
<feature type="transmembrane region" description="Helical" evidence="8">
    <location>
        <begin position="30"/>
        <end position="55"/>
    </location>
</feature>
<dbReference type="InterPro" id="IPR002781">
    <property type="entry name" value="TM_pro_TauE-like"/>
</dbReference>
<evidence type="ECO:0000256" key="8">
    <source>
        <dbReference type="RuleBase" id="RU363041"/>
    </source>
</evidence>
<protein>
    <recommendedName>
        <fullName evidence="8">Probable membrane transporter protein</fullName>
    </recommendedName>
</protein>
<dbReference type="Proteomes" id="UP000245474">
    <property type="component" value="Unassembled WGS sequence"/>
</dbReference>
<dbReference type="Pfam" id="PF01925">
    <property type="entry name" value="TauE"/>
    <property type="match status" value="1"/>
</dbReference>
<evidence type="ECO:0000256" key="1">
    <source>
        <dbReference type="ARBA" id="ARBA00004651"/>
    </source>
</evidence>